<gene>
    <name evidence="6" type="ORF">C0Q70_13078</name>
</gene>
<keyword evidence="7" id="KW-1185">Reference proteome</keyword>
<feature type="domain" description="BPTI/Kunitz inhibitor" evidence="5">
    <location>
        <begin position="141"/>
        <end position="191"/>
    </location>
</feature>
<dbReference type="InterPro" id="IPR002223">
    <property type="entry name" value="Kunitz_BPTI"/>
</dbReference>
<accession>A0A2T7NW94</accession>
<reference evidence="6 7" key="1">
    <citation type="submission" date="2018-04" db="EMBL/GenBank/DDBJ databases">
        <title>The genome of golden apple snail Pomacea canaliculata provides insight into stress tolerance and invasive adaptation.</title>
        <authorList>
            <person name="Liu C."/>
            <person name="Liu B."/>
            <person name="Ren Y."/>
            <person name="Zhang Y."/>
            <person name="Wang H."/>
            <person name="Li S."/>
            <person name="Jiang F."/>
            <person name="Yin L."/>
            <person name="Zhang G."/>
            <person name="Qian W."/>
            <person name="Fan W."/>
        </authorList>
    </citation>
    <scope>NUCLEOTIDE SEQUENCE [LARGE SCALE GENOMIC DNA]</scope>
    <source>
        <strain evidence="6">SZHN2017</strain>
        <tissue evidence="6">Muscle</tissue>
    </source>
</reference>
<keyword evidence="2" id="KW-0722">Serine protease inhibitor</keyword>
<feature type="compositionally biased region" description="Polar residues" evidence="4">
    <location>
        <begin position="43"/>
        <end position="62"/>
    </location>
</feature>
<dbReference type="Pfam" id="PF00014">
    <property type="entry name" value="Kunitz_BPTI"/>
    <property type="match status" value="2"/>
</dbReference>
<dbReference type="EMBL" id="PZQS01000008">
    <property type="protein sequence ID" value="PVD25422.1"/>
    <property type="molecule type" value="Genomic_DNA"/>
</dbReference>
<protein>
    <recommendedName>
        <fullName evidence="5">BPTI/Kunitz inhibitor domain-containing protein</fullName>
    </recommendedName>
</protein>
<dbReference type="GO" id="GO:0004867">
    <property type="term" value="F:serine-type endopeptidase inhibitor activity"/>
    <property type="evidence" value="ECO:0007669"/>
    <property type="project" value="UniProtKB-KW"/>
</dbReference>
<feature type="region of interest" description="Disordered" evidence="4">
    <location>
        <begin position="30"/>
        <end position="62"/>
    </location>
</feature>
<evidence type="ECO:0000313" key="7">
    <source>
        <dbReference type="Proteomes" id="UP000245119"/>
    </source>
</evidence>
<sequence length="352" mass="38883">MAGRFRRKQLQVAALHRGMLRGCRSRSAAVTSETDDDLHHEPSSQTLGPAQNDDATTTSSEASRPQLCFLPVSEEAKKCRTLRMRWFFDVTTGACKEFAGCREKGGNNFKKRKSCEKTCALPKPSTKSQDVTPEEKVASDCSLPVVHVATGCRKVHKRWYFDPTKASCQRFDGCETPGNNFRTKKQCKHVCTSKRKLTRVKDDRALGVSLVGAEPIHPPFSYALRSPVPVSYLTTGDRQHEPEALPSPVSCSQAADMSRSLVPPSFLLMQTSQKSHDVTSRSSFLHFVWRQTPAVVTDWVMVAPPGVGLTHPLSTVTEHWCVVYPLSSSEHCSLLSVSTPCVSSLPTPPRVL</sequence>
<keyword evidence="3" id="KW-1015">Disulfide bond</keyword>
<evidence type="ECO:0000256" key="3">
    <source>
        <dbReference type="ARBA" id="ARBA00023157"/>
    </source>
</evidence>
<dbReference type="SUPFAM" id="SSF57362">
    <property type="entry name" value="BPTI-like"/>
    <property type="match status" value="2"/>
</dbReference>
<dbReference type="SMART" id="SM00131">
    <property type="entry name" value="KU"/>
    <property type="match status" value="2"/>
</dbReference>
<dbReference type="OrthoDB" id="6088743at2759"/>
<dbReference type="Gene3D" id="4.10.410.10">
    <property type="entry name" value="Pancreatic trypsin inhibitor Kunitz domain"/>
    <property type="match status" value="2"/>
</dbReference>
<dbReference type="Proteomes" id="UP000245119">
    <property type="component" value="Linkage Group LG8"/>
</dbReference>
<evidence type="ECO:0000256" key="4">
    <source>
        <dbReference type="SAM" id="MobiDB-lite"/>
    </source>
</evidence>
<dbReference type="CDD" id="cd00109">
    <property type="entry name" value="Kunitz-type"/>
    <property type="match status" value="2"/>
</dbReference>
<comment type="caution">
    <text evidence="6">The sequence shown here is derived from an EMBL/GenBank/DDBJ whole genome shotgun (WGS) entry which is preliminary data.</text>
</comment>
<dbReference type="PROSITE" id="PS50279">
    <property type="entry name" value="BPTI_KUNITZ_2"/>
    <property type="match status" value="2"/>
</dbReference>
<dbReference type="InterPro" id="IPR036880">
    <property type="entry name" value="Kunitz_BPTI_sf"/>
</dbReference>
<dbReference type="InterPro" id="IPR050098">
    <property type="entry name" value="TFPI/VKTCI-like"/>
</dbReference>
<name>A0A2T7NW94_POMCA</name>
<evidence type="ECO:0000256" key="1">
    <source>
        <dbReference type="ARBA" id="ARBA00022690"/>
    </source>
</evidence>
<dbReference type="AlphaFoldDB" id="A0A2T7NW94"/>
<dbReference type="PANTHER" id="PTHR10083:SF328">
    <property type="entry name" value="TISSUE FACTOR PATHWAY INHIBITOR"/>
    <property type="match status" value="1"/>
</dbReference>
<evidence type="ECO:0000313" key="6">
    <source>
        <dbReference type="EMBL" id="PVD25422.1"/>
    </source>
</evidence>
<evidence type="ECO:0000256" key="2">
    <source>
        <dbReference type="ARBA" id="ARBA00022900"/>
    </source>
</evidence>
<dbReference type="GO" id="GO:0005615">
    <property type="term" value="C:extracellular space"/>
    <property type="evidence" value="ECO:0007669"/>
    <property type="project" value="TreeGrafter"/>
</dbReference>
<evidence type="ECO:0000259" key="5">
    <source>
        <dbReference type="PROSITE" id="PS50279"/>
    </source>
</evidence>
<organism evidence="6 7">
    <name type="scientific">Pomacea canaliculata</name>
    <name type="common">Golden apple snail</name>
    <dbReference type="NCBI Taxonomy" id="400727"/>
    <lineage>
        <taxon>Eukaryota</taxon>
        <taxon>Metazoa</taxon>
        <taxon>Spiralia</taxon>
        <taxon>Lophotrochozoa</taxon>
        <taxon>Mollusca</taxon>
        <taxon>Gastropoda</taxon>
        <taxon>Caenogastropoda</taxon>
        <taxon>Architaenioglossa</taxon>
        <taxon>Ampullarioidea</taxon>
        <taxon>Ampullariidae</taxon>
        <taxon>Pomacea</taxon>
    </lineage>
</organism>
<feature type="domain" description="BPTI/Kunitz inhibitor" evidence="5">
    <location>
        <begin position="68"/>
        <end position="119"/>
    </location>
</feature>
<proteinExistence type="predicted"/>
<dbReference type="PANTHER" id="PTHR10083">
    <property type="entry name" value="KUNITZ-TYPE PROTEASE INHIBITOR-RELATED"/>
    <property type="match status" value="1"/>
</dbReference>
<keyword evidence="1" id="KW-0646">Protease inhibitor</keyword>